<organism evidence="1 2">
    <name type="scientific">Tribolium castaneum</name>
    <name type="common">Red flour beetle</name>
    <dbReference type="NCBI Taxonomy" id="7070"/>
    <lineage>
        <taxon>Eukaryota</taxon>
        <taxon>Metazoa</taxon>
        <taxon>Ecdysozoa</taxon>
        <taxon>Arthropoda</taxon>
        <taxon>Hexapoda</taxon>
        <taxon>Insecta</taxon>
        <taxon>Pterygota</taxon>
        <taxon>Neoptera</taxon>
        <taxon>Endopterygota</taxon>
        <taxon>Coleoptera</taxon>
        <taxon>Polyphaga</taxon>
        <taxon>Cucujiformia</taxon>
        <taxon>Tenebrionidae</taxon>
        <taxon>Tenebrionidae incertae sedis</taxon>
        <taxon>Tribolium</taxon>
    </lineage>
</organism>
<dbReference type="EMBL" id="KQ971343">
    <property type="protein sequence ID" value="EFA03228.1"/>
    <property type="molecule type" value="Genomic_DNA"/>
</dbReference>
<sequence length="116" mass="12981">MVQGRNCSADVFDAGSDLWGDGRYVKSFNFAPMAETMNGGVITACFARKHLHNSAIMLATFTTHCLSGDKFFGSHCNLQQIKLITSYGNRRTKMCCGGRFFLICRDVERSETDTRH</sequence>
<dbReference type="InParanoid" id="D6WNE9"/>
<proteinExistence type="predicted"/>
<gene>
    <name evidence="1" type="primary">GLEAN_13157</name>
    <name evidence="1" type="ORF">TcasGA2_TC013157</name>
</gene>
<evidence type="ECO:0000313" key="1">
    <source>
        <dbReference type="EMBL" id="EFA03228.1"/>
    </source>
</evidence>
<reference evidence="1 2" key="1">
    <citation type="journal article" date="2008" name="Nature">
        <title>The genome of the model beetle and pest Tribolium castaneum.</title>
        <authorList>
            <consortium name="Tribolium Genome Sequencing Consortium"/>
            <person name="Richards S."/>
            <person name="Gibbs R.A."/>
            <person name="Weinstock G.M."/>
            <person name="Brown S.J."/>
            <person name="Denell R."/>
            <person name="Beeman R.W."/>
            <person name="Gibbs R."/>
            <person name="Beeman R.W."/>
            <person name="Brown S.J."/>
            <person name="Bucher G."/>
            <person name="Friedrich M."/>
            <person name="Grimmelikhuijzen C.J."/>
            <person name="Klingler M."/>
            <person name="Lorenzen M."/>
            <person name="Richards S."/>
            <person name="Roth S."/>
            <person name="Schroder R."/>
            <person name="Tautz D."/>
            <person name="Zdobnov E.M."/>
            <person name="Muzny D."/>
            <person name="Gibbs R.A."/>
            <person name="Weinstock G.M."/>
            <person name="Attaway T."/>
            <person name="Bell S."/>
            <person name="Buhay C.J."/>
            <person name="Chandrabose M.N."/>
            <person name="Chavez D."/>
            <person name="Clerk-Blankenburg K.P."/>
            <person name="Cree A."/>
            <person name="Dao M."/>
            <person name="Davis C."/>
            <person name="Chacko J."/>
            <person name="Dinh H."/>
            <person name="Dugan-Rocha S."/>
            <person name="Fowler G."/>
            <person name="Garner T.T."/>
            <person name="Garnes J."/>
            <person name="Gnirke A."/>
            <person name="Hawes A."/>
            <person name="Hernandez J."/>
            <person name="Hines S."/>
            <person name="Holder M."/>
            <person name="Hume J."/>
            <person name="Jhangiani S.N."/>
            <person name="Joshi V."/>
            <person name="Khan Z.M."/>
            <person name="Jackson L."/>
            <person name="Kovar C."/>
            <person name="Kowis A."/>
            <person name="Lee S."/>
            <person name="Lewis L.R."/>
            <person name="Margolis J."/>
            <person name="Morgan M."/>
            <person name="Nazareth L.V."/>
            <person name="Nguyen N."/>
            <person name="Okwuonu G."/>
            <person name="Parker D."/>
            <person name="Richards S."/>
            <person name="Ruiz S.J."/>
            <person name="Santibanez J."/>
            <person name="Savard J."/>
            <person name="Scherer S.E."/>
            <person name="Schneider B."/>
            <person name="Sodergren E."/>
            <person name="Tautz D."/>
            <person name="Vattahil S."/>
            <person name="Villasana D."/>
            <person name="White C.S."/>
            <person name="Wright R."/>
            <person name="Park Y."/>
            <person name="Beeman R.W."/>
            <person name="Lord J."/>
            <person name="Oppert B."/>
            <person name="Lorenzen M."/>
            <person name="Brown S."/>
            <person name="Wang L."/>
            <person name="Savard J."/>
            <person name="Tautz D."/>
            <person name="Richards S."/>
            <person name="Weinstock G."/>
            <person name="Gibbs R.A."/>
            <person name="Liu Y."/>
            <person name="Worley K."/>
            <person name="Weinstock G."/>
            <person name="Elsik C.G."/>
            <person name="Reese J.T."/>
            <person name="Elhaik E."/>
            <person name="Landan G."/>
            <person name="Graur D."/>
            <person name="Arensburger P."/>
            <person name="Atkinson P."/>
            <person name="Beeman R.W."/>
            <person name="Beidler J."/>
            <person name="Brown S.J."/>
            <person name="Demuth J.P."/>
            <person name="Drury D.W."/>
            <person name="Du Y.Z."/>
            <person name="Fujiwara H."/>
            <person name="Lorenzen M."/>
            <person name="Maselli V."/>
            <person name="Osanai M."/>
            <person name="Park Y."/>
            <person name="Robertson H.M."/>
            <person name="Tu Z."/>
            <person name="Wang J.J."/>
            <person name="Wang S."/>
            <person name="Richards S."/>
            <person name="Song H."/>
            <person name="Zhang L."/>
            <person name="Sodergren E."/>
            <person name="Werner D."/>
            <person name="Stanke M."/>
            <person name="Morgenstern B."/>
            <person name="Solovyev V."/>
            <person name="Kosarev P."/>
            <person name="Brown G."/>
            <person name="Chen H.C."/>
            <person name="Ermolaeva O."/>
            <person name="Hlavina W."/>
            <person name="Kapustin Y."/>
            <person name="Kiryutin B."/>
            <person name="Kitts P."/>
            <person name="Maglott D."/>
            <person name="Pruitt K."/>
            <person name="Sapojnikov V."/>
            <person name="Souvorov A."/>
            <person name="Mackey A.J."/>
            <person name="Waterhouse R.M."/>
            <person name="Wyder S."/>
            <person name="Zdobnov E.M."/>
            <person name="Zdobnov E.M."/>
            <person name="Wyder S."/>
            <person name="Kriventseva E.V."/>
            <person name="Kadowaki T."/>
            <person name="Bork P."/>
            <person name="Aranda M."/>
            <person name="Bao R."/>
            <person name="Beermann A."/>
            <person name="Berns N."/>
            <person name="Bolognesi R."/>
            <person name="Bonneton F."/>
            <person name="Bopp D."/>
            <person name="Brown S.J."/>
            <person name="Bucher G."/>
            <person name="Butts T."/>
            <person name="Chaumot A."/>
            <person name="Denell R.E."/>
            <person name="Ferrier D.E."/>
            <person name="Friedrich M."/>
            <person name="Gordon C.M."/>
            <person name="Jindra M."/>
            <person name="Klingler M."/>
            <person name="Lan Q."/>
            <person name="Lattorff H.M."/>
            <person name="Laudet V."/>
            <person name="von Levetsow C."/>
            <person name="Liu Z."/>
            <person name="Lutz R."/>
            <person name="Lynch J.A."/>
            <person name="da Fonseca R.N."/>
            <person name="Posnien N."/>
            <person name="Reuter R."/>
            <person name="Roth S."/>
            <person name="Savard J."/>
            <person name="Schinko J.B."/>
            <person name="Schmitt C."/>
            <person name="Schoppmeier M."/>
            <person name="Schroder R."/>
            <person name="Shippy T.D."/>
            <person name="Simonnet F."/>
            <person name="Marques-Souza H."/>
            <person name="Tautz D."/>
            <person name="Tomoyasu Y."/>
            <person name="Trauner J."/>
            <person name="Van der Zee M."/>
            <person name="Vervoort M."/>
            <person name="Wittkopp N."/>
            <person name="Wimmer E.A."/>
            <person name="Yang X."/>
            <person name="Jones A.K."/>
            <person name="Sattelle D.B."/>
            <person name="Ebert P.R."/>
            <person name="Nelson D."/>
            <person name="Scott J.G."/>
            <person name="Beeman R.W."/>
            <person name="Muthukrishnan S."/>
            <person name="Kramer K.J."/>
            <person name="Arakane Y."/>
            <person name="Beeman R.W."/>
            <person name="Zhu Q."/>
            <person name="Hogenkamp D."/>
            <person name="Dixit R."/>
            <person name="Oppert B."/>
            <person name="Jiang H."/>
            <person name="Zou Z."/>
            <person name="Marshall J."/>
            <person name="Elpidina E."/>
            <person name="Vinokurov K."/>
            <person name="Oppert C."/>
            <person name="Zou Z."/>
            <person name="Evans J."/>
            <person name="Lu Z."/>
            <person name="Zhao P."/>
            <person name="Sumathipala N."/>
            <person name="Altincicek B."/>
            <person name="Vilcinskas A."/>
            <person name="Williams M."/>
            <person name="Hultmark D."/>
            <person name="Hetru C."/>
            <person name="Jiang H."/>
            <person name="Grimmelikhuijzen C.J."/>
            <person name="Hauser F."/>
            <person name="Cazzamali G."/>
            <person name="Williamson M."/>
            <person name="Park Y."/>
            <person name="Li B."/>
            <person name="Tanaka Y."/>
            <person name="Predel R."/>
            <person name="Neupert S."/>
            <person name="Schachtner J."/>
            <person name="Verleyen P."/>
            <person name="Raible F."/>
            <person name="Bork P."/>
            <person name="Friedrich M."/>
            <person name="Walden K.K."/>
            <person name="Robertson H.M."/>
            <person name="Angeli S."/>
            <person name="Foret S."/>
            <person name="Bucher G."/>
            <person name="Schuetz S."/>
            <person name="Maleszka R."/>
            <person name="Wimmer E.A."/>
            <person name="Beeman R.W."/>
            <person name="Lorenzen M."/>
            <person name="Tomoyasu Y."/>
            <person name="Miller S.C."/>
            <person name="Grossmann D."/>
            <person name="Bucher G."/>
        </authorList>
    </citation>
    <scope>NUCLEOTIDE SEQUENCE [LARGE SCALE GENOMIC DNA]</scope>
    <source>
        <strain evidence="1 2">Georgia GA2</strain>
    </source>
</reference>
<accession>D6WNE9</accession>
<dbReference type="HOGENOM" id="CLU_2099992_0_0_1"/>
<reference evidence="1 2" key="2">
    <citation type="journal article" date="2010" name="Nucleic Acids Res.">
        <title>BeetleBase in 2010: revisions to provide comprehensive genomic information for Tribolium castaneum.</title>
        <authorList>
            <person name="Kim H.S."/>
            <person name="Murphy T."/>
            <person name="Xia J."/>
            <person name="Caragea D."/>
            <person name="Park Y."/>
            <person name="Beeman R.W."/>
            <person name="Lorenzen M.D."/>
            <person name="Butcher S."/>
            <person name="Manak J.R."/>
            <person name="Brown S.J."/>
        </authorList>
    </citation>
    <scope>GENOME REANNOTATION</scope>
    <source>
        <strain evidence="1 2">Georgia GA2</strain>
    </source>
</reference>
<evidence type="ECO:0000313" key="2">
    <source>
        <dbReference type="Proteomes" id="UP000007266"/>
    </source>
</evidence>
<dbReference type="AlphaFoldDB" id="D6WNE9"/>
<dbReference type="Proteomes" id="UP000007266">
    <property type="component" value="Linkage group 5"/>
</dbReference>
<keyword evidence="2" id="KW-1185">Reference proteome</keyword>
<name>D6WNE9_TRICA</name>
<protein>
    <submittedName>
        <fullName evidence="1">Uncharacterized protein</fullName>
    </submittedName>
</protein>